<dbReference type="InterPro" id="IPR008995">
    <property type="entry name" value="Mo/tungstate-bd_C_term_dom"/>
</dbReference>
<reference evidence="7 8" key="1">
    <citation type="submission" date="2016-10" db="EMBL/GenBank/DDBJ databases">
        <authorList>
            <person name="de Groot N.N."/>
        </authorList>
    </citation>
    <scope>NUCLEOTIDE SEQUENCE [LARGE SCALE GENOMIC DNA]</scope>
    <source>
        <strain evidence="7 8">DSM 22274</strain>
    </source>
</reference>
<dbReference type="EC" id="7.6.2.9" evidence="4"/>
<dbReference type="Proteomes" id="UP000182725">
    <property type="component" value="Unassembled WGS sequence"/>
</dbReference>
<dbReference type="FunFam" id="3.40.50.300:FF:000425">
    <property type="entry name" value="Probable ABC transporter, ATP-binding subunit"/>
    <property type="match status" value="1"/>
</dbReference>
<dbReference type="InterPro" id="IPR003439">
    <property type="entry name" value="ABC_transporter-like_ATP-bd"/>
</dbReference>
<dbReference type="EMBL" id="FNTV01000001">
    <property type="protein sequence ID" value="SEE94501.1"/>
    <property type="molecule type" value="Genomic_DNA"/>
</dbReference>
<keyword evidence="1" id="KW-0813">Transport</keyword>
<dbReference type="PROSITE" id="PS50893">
    <property type="entry name" value="ABC_TRANSPORTER_2"/>
    <property type="match status" value="1"/>
</dbReference>
<evidence type="ECO:0000313" key="8">
    <source>
        <dbReference type="Proteomes" id="UP000182725"/>
    </source>
</evidence>
<dbReference type="GO" id="GO:0005524">
    <property type="term" value="F:ATP binding"/>
    <property type="evidence" value="ECO:0007669"/>
    <property type="project" value="UniProtKB-KW"/>
</dbReference>
<dbReference type="SMART" id="SM00382">
    <property type="entry name" value="AAA"/>
    <property type="match status" value="1"/>
</dbReference>
<evidence type="ECO:0000256" key="4">
    <source>
        <dbReference type="ARBA" id="ARBA00066388"/>
    </source>
</evidence>
<dbReference type="InterPro" id="IPR050093">
    <property type="entry name" value="ABC_SmlMolc_Importer"/>
</dbReference>
<evidence type="ECO:0000259" key="6">
    <source>
        <dbReference type="PROSITE" id="PS50893"/>
    </source>
</evidence>
<feature type="compositionally biased region" description="Basic residues" evidence="5">
    <location>
        <begin position="1"/>
        <end position="12"/>
    </location>
</feature>
<accession>A0A1H5N0U7</accession>
<dbReference type="GO" id="GO:0043190">
    <property type="term" value="C:ATP-binding cassette (ABC) transporter complex"/>
    <property type="evidence" value="ECO:0007669"/>
    <property type="project" value="InterPro"/>
</dbReference>
<dbReference type="PROSITE" id="PS00211">
    <property type="entry name" value="ABC_TRANSPORTER_1"/>
    <property type="match status" value="1"/>
</dbReference>
<name>A0A1H5N0U7_9MICC</name>
<dbReference type="PANTHER" id="PTHR42781:SF4">
    <property type="entry name" value="SPERMIDINE_PUTRESCINE IMPORT ATP-BINDING PROTEIN POTA"/>
    <property type="match status" value="1"/>
</dbReference>
<proteinExistence type="predicted"/>
<dbReference type="GO" id="GO:0016887">
    <property type="term" value="F:ATP hydrolysis activity"/>
    <property type="evidence" value="ECO:0007669"/>
    <property type="project" value="InterPro"/>
</dbReference>
<keyword evidence="2" id="KW-0547">Nucleotide-binding</keyword>
<keyword evidence="3 7" id="KW-0067">ATP-binding</keyword>
<dbReference type="Gene3D" id="3.40.50.300">
    <property type="entry name" value="P-loop containing nucleotide triphosphate hydrolases"/>
    <property type="match status" value="1"/>
</dbReference>
<dbReference type="SUPFAM" id="SSF52540">
    <property type="entry name" value="P-loop containing nucleoside triphosphate hydrolases"/>
    <property type="match status" value="1"/>
</dbReference>
<evidence type="ECO:0000313" key="7">
    <source>
        <dbReference type="EMBL" id="SEE94501.1"/>
    </source>
</evidence>
<dbReference type="InterPro" id="IPR013611">
    <property type="entry name" value="Transp-assoc_OB_typ2"/>
</dbReference>
<dbReference type="Pfam" id="PF00005">
    <property type="entry name" value="ABC_tran"/>
    <property type="match status" value="1"/>
</dbReference>
<dbReference type="InterPro" id="IPR027417">
    <property type="entry name" value="P-loop_NTPase"/>
</dbReference>
<evidence type="ECO:0000256" key="2">
    <source>
        <dbReference type="ARBA" id="ARBA00022741"/>
    </source>
</evidence>
<dbReference type="AlphaFoldDB" id="A0A1H5N0U7"/>
<dbReference type="RefSeq" id="WP_083360830.1">
    <property type="nucleotide sequence ID" value="NZ_FNTV01000001.1"/>
</dbReference>
<dbReference type="GO" id="GO:0015418">
    <property type="term" value="F:ABC-type quaternary ammonium compound transporting activity"/>
    <property type="evidence" value="ECO:0007669"/>
    <property type="project" value="UniProtKB-EC"/>
</dbReference>
<dbReference type="InterPro" id="IPR017871">
    <property type="entry name" value="ABC_transporter-like_CS"/>
</dbReference>
<evidence type="ECO:0000256" key="1">
    <source>
        <dbReference type="ARBA" id="ARBA00022448"/>
    </source>
</evidence>
<feature type="domain" description="ABC transporter" evidence="6">
    <location>
        <begin position="36"/>
        <end position="267"/>
    </location>
</feature>
<feature type="region of interest" description="Disordered" evidence="5">
    <location>
        <begin position="1"/>
        <end position="30"/>
    </location>
</feature>
<dbReference type="InterPro" id="IPR003593">
    <property type="entry name" value="AAA+_ATPase"/>
</dbReference>
<protein>
    <recommendedName>
        <fullName evidence="4">ABC-type quaternary amine transporter</fullName>
        <ecNumber evidence="4">7.6.2.9</ecNumber>
    </recommendedName>
</protein>
<dbReference type="Pfam" id="PF08402">
    <property type="entry name" value="TOBE_2"/>
    <property type="match status" value="1"/>
</dbReference>
<gene>
    <name evidence="7" type="ORF">SAMN04489740_3250</name>
</gene>
<dbReference type="PANTHER" id="PTHR42781">
    <property type="entry name" value="SPERMIDINE/PUTRESCINE IMPORT ATP-BINDING PROTEIN POTA"/>
    <property type="match status" value="1"/>
</dbReference>
<dbReference type="SUPFAM" id="SSF50331">
    <property type="entry name" value="MOP-like"/>
    <property type="match status" value="1"/>
</dbReference>
<evidence type="ECO:0000256" key="3">
    <source>
        <dbReference type="ARBA" id="ARBA00022840"/>
    </source>
</evidence>
<evidence type="ECO:0000256" key="5">
    <source>
        <dbReference type="SAM" id="MobiDB-lite"/>
    </source>
</evidence>
<organism evidence="7 8">
    <name type="scientific">Arthrobacter alpinus</name>
    <dbReference type="NCBI Taxonomy" id="656366"/>
    <lineage>
        <taxon>Bacteria</taxon>
        <taxon>Bacillati</taxon>
        <taxon>Actinomycetota</taxon>
        <taxon>Actinomycetes</taxon>
        <taxon>Micrococcales</taxon>
        <taxon>Micrococcaceae</taxon>
        <taxon>Arthrobacter</taxon>
    </lineage>
</organism>
<sequence length="399" mass="42209">MLSITKKSRHAHPGAQHPTEGPGVVPQNTEPPVKAVELRNVSVTYGTTVALEGLSLHVERGETVALLGPSGSGKSTALKAIAGFEQPSSGQILLDGSDVTGTSPAQRGIGVVVQSYALFPHMRIDSNVAYGLKARKLPKERVAARVKKMLEMVGMEEHAHKLPRQLSGGQQQRVAIARALAIKPQLLLLDEPLSALDASLRAEMLIELQALRAELPDIAMVYVTHDQSEALTLADRIAVMRNARLEEIGTADELYNRPRSAFTAKFLGGASLLPAVSTTVARGGGAVATVRVGQHRMRAVAPFVLAPGDRAKLAVRPHAWQLETGADNAVVSIENSLPGRVESVQWRGAGHRVQVDLIGIAERVTVDLPALSAVPTPGALVVLSVDAQHAVLVPAGDTP</sequence>